<sequence>MVKFITQAQARNLDVILIEQYHYTLERLMELAGLSVACAIEREFPTSQAAKSSDLNILTIAGRGNNGQAKEIETNCSMFGYSPSVYYPKATDNELFNKLVSQCSSLNIPLLYHLPHPSTIDEQFGLILDGIFGFGFKGEIRDPFLQIINQIKQCRSARIVSIDIPSGWEVDTGNLNGQGLDPYMLVSMSVPKVCARFHEEKGDTIHYLGGRFIPENLNELWSLSLPKFLGSDQCVKLKPTAST</sequence>
<evidence type="ECO:0000313" key="12">
    <source>
        <dbReference type="EMBL" id="CCA25464.1"/>
    </source>
</evidence>
<dbReference type="EMBL" id="FR824340">
    <property type="protein sequence ID" value="CCA25391.1"/>
    <property type="molecule type" value="Genomic_DNA"/>
</dbReference>
<dbReference type="HOGENOM" id="CLU_024853_3_0_1"/>
<accession>F0WVF0</accession>
<evidence type="ECO:0000256" key="4">
    <source>
        <dbReference type="ARBA" id="ARBA00022723"/>
    </source>
</evidence>
<dbReference type="PANTHER" id="PTHR13232:SF10">
    <property type="entry name" value="NAD(P)H-HYDRATE EPIMERASE"/>
    <property type="match status" value="1"/>
</dbReference>
<feature type="domain" description="YjeF N-terminal" evidence="10">
    <location>
        <begin position="10"/>
        <end position="225"/>
    </location>
</feature>
<comment type="catalytic activity">
    <reaction evidence="1">
        <text>(6R)-NADHX = (6S)-NADHX</text>
        <dbReference type="Rhea" id="RHEA:32215"/>
        <dbReference type="ChEBI" id="CHEBI:64074"/>
        <dbReference type="ChEBI" id="CHEBI:64075"/>
        <dbReference type="EC" id="5.1.99.6"/>
    </reaction>
</comment>
<name>F0WVF0_9STRA</name>
<reference evidence="11" key="2">
    <citation type="submission" date="2011-02" db="EMBL/GenBank/DDBJ databases">
        <authorList>
            <person name="MacLean D."/>
        </authorList>
    </citation>
    <scope>NUCLEOTIDE SEQUENCE</scope>
</reference>
<dbReference type="AlphaFoldDB" id="F0WVF0"/>
<evidence type="ECO:0000256" key="6">
    <source>
        <dbReference type="ARBA" id="ARBA00022857"/>
    </source>
</evidence>
<evidence type="ECO:0000259" key="10">
    <source>
        <dbReference type="PROSITE" id="PS51385"/>
    </source>
</evidence>
<dbReference type="GO" id="GO:0000166">
    <property type="term" value="F:nucleotide binding"/>
    <property type="evidence" value="ECO:0007669"/>
    <property type="project" value="UniProtKB-KW"/>
</dbReference>
<keyword evidence="5" id="KW-0547">Nucleotide-binding</keyword>
<dbReference type="GO" id="GO:0005739">
    <property type="term" value="C:mitochondrion"/>
    <property type="evidence" value="ECO:0007669"/>
    <property type="project" value="TreeGrafter"/>
</dbReference>
<dbReference type="Gene3D" id="3.40.50.10260">
    <property type="entry name" value="YjeF N-terminal domain"/>
    <property type="match status" value="1"/>
</dbReference>
<keyword evidence="8" id="KW-0520">NAD</keyword>
<evidence type="ECO:0000256" key="2">
    <source>
        <dbReference type="ARBA" id="ARBA00000909"/>
    </source>
</evidence>
<dbReference type="SUPFAM" id="SSF64153">
    <property type="entry name" value="YjeF N-terminal domain-like"/>
    <property type="match status" value="1"/>
</dbReference>
<dbReference type="EMBL" id="FR824344">
    <property type="protein sequence ID" value="CCA25464.1"/>
    <property type="molecule type" value="Genomic_DNA"/>
</dbReference>
<keyword evidence="6" id="KW-0521">NADP</keyword>
<dbReference type="InterPro" id="IPR036652">
    <property type="entry name" value="YjeF_N_dom_sf"/>
</dbReference>
<evidence type="ECO:0000256" key="5">
    <source>
        <dbReference type="ARBA" id="ARBA00022741"/>
    </source>
</evidence>
<gene>
    <name evidence="11" type="primary">AlNc14C295G10292</name>
    <name evidence="12" type="synonym">AlNc14C299G10357</name>
    <name evidence="11" type="ORF">ALNC14_115350</name>
    <name evidence="12" type="ORF">ALNC14_116080</name>
</gene>
<dbReference type="EC" id="5.1.99.6" evidence="3"/>
<evidence type="ECO:0000256" key="9">
    <source>
        <dbReference type="ARBA" id="ARBA00023235"/>
    </source>
</evidence>
<keyword evidence="9" id="KW-0413">Isomerase</keyword>
<keyword evidence="4" id="KW-0479">Metal-binding</keyword>
<dbReference type="GO" id="GO:0052856">
    <property type="term" value="F:NAD(P)HX epimerase activity"/>
    <property type="evidence" value="ECO:0007669"/>
    <property type="project" value="UniProtKB-EC"/>
</dbReference>
<keyword evidence="7" id="KW-0630">Potassium</keyword>
<organism evidence="11">
    <name type="scientific">Albugo laibachii Nc14</name>
    <dbReference type="NCBI Taxonomy" id="890382"/>
    <lineage>
        <taxon>Eukaryota</taxon>
        <taxon>Sar</taxon>
        <taxon>Stramenopiles</taxon>
        <taxon>Oomycota</taxon>
        <taxon>Peronosporomycetes</taxon>
        <taxon>Albuginales</taxon>
        <taxon>Albuginaceae</taxon>
        <taxon>Albugo</taxon>
    </lineage>
</organism>
<protein>
    <recommendedName>
        <fullName evidence="3">NAD(P)H-hydrate epimerase</fullName>
        <ecNumber evidence="3">5.1.99.6</ecNumber>
    </recommendedName>
</protein>
<reference evidence="11" key="1">
    <citation type="journal article" date="2011" name="PLoS Biol.">
        <title>Gene gain and loss during evolution of obligate parasitism in the white rust pathogen of Arabidopsis thaliana.</title>
        <authorList>
            <person name="Kemen E."/>
            <person name="Gardiner A."/>
            <person name="Schultz-Larsen T."/>
            <person name="Kemen A.C."/>
            <person name="Balmuth A.L."/>
            <person name="Robert-Seilaniantz A."/>
            <person name="Bailey K."/>
            <person name="Holub E."/>
            <person name="Studholme D.J."/>
            <person name="Maclean D."/>
            <person name="Jones J.D."/>
        </authorList>
    </citation>
    <scope>NUCLEOTIDE SEQUENCE</scope>
</reference>
<evidence type="ECO:0000256" key="3">
    <source>
        <dbReference type="ARBA" id="ARBA00012228"/>
    </source>
</evidence>
<comment type="catalytic activity">
    <reaction evidence="2">
        <text>(6R)-NADPHX = (6S)-NADPHX</text>
        <dbReference type="Rhea" id="RHEA:32227"/>
        <dbReference type="ChEBI" id="CHEBI:64076"/>
        <dbReference type="ChEBI" id="CHEBI:64077"/>
        <dbReference type="EC" id="5.1.99.6"/>
    </reaction>
</comment>
<evidence type="ECO:0000256" key="7">
    <source>
        <dbReference type="ARBA" id="ARBA00022958"/>
    </source>
</evidence>
<dbReference type="PANTHER" id="PTHR13232">
    <property type="entry name" value="NAD(P)H-HYDRATE EPIMERASE"/>
    <property type="match status" value="1"/>
</dbReference>
<dbReference type="NCBIfam" id="TIGR00197">
    <property type="entry name" value="yjeF_nterm"/>
    <property type="match status" value="1"/>
</dbReference>
<dbReference type="GO" id="GO:0046872">
    <property type="term" value="F:metal ion binding"/>
    <property type="evidence" value="ECO:0007669"/>
    <property type="project" value="UniProtKB-KW"/>
</dbReference>
<dbReference type="InterPro" id="IPR032976">
    <property type="entry name" value="YJEFN_prot_NAXE-like"/>
</dbReference>
<dbReference type="PROSITE" id="PS51385">
    <property type="entry name" value="YJEF_N"/>
    <property type="match status" value="1"/>
</dbReference>
<evidence type="ECO:0000256" key="8">
    <source>
        <dbReference type="ARBA" id="ARBA00023027"/>
    </source>
</evidence>
<evidence type="ECO:0000313" key="11">
    <source>
        <dbReference type="EMBL" id="CCA25391.1"/>
    </source>
</evidence>
<dbReference type="Pfam" id="PF03853">
    <property type="entry name" value="YjeF_N"/>
    <property type="match status" value="1"/>
</dbReference>
<dbReference type="InterPro" id="IPR004443">
    <property type="entry name" value="YjeF_N_dom"/>
</dbReference>
<proteinExistence type="predicted"/>
<evidence type="ECO:0000256" key="1">
    <source>
        <dbReference type="ARBA" id="ARBA00000013"/>
    </source>
</evidence>